<dbReference type="PANTHER" id="PTHR11506">
    <property type="entry name" value="LYSOSOME-ASSOCIATED MEMBRANE GLYCOPROTEIN"/>
    <property type="match status" value="1"/>
</dbReference>
<keyword evidence="14" id="KW-0968">Cytoplasmic vesicle</keyword>
<dbReference type="InterPro" id="IPR048528">
    <property type="entry name" value="Lamp2-like_luminal"/>
</dbReference>
<keyword evidence="11" id="KW-0472">Membrane</keyword>
<evidence type="ECO:0000256" key="8">
    <source>
        <dbReference type="ARBA" id="ARBA00022753"/>
    </source>
</evidence>
<keyword evidence="10" id="KW-0770">Synapse</keyword>
<evidence type="ECO:0000256" key="1">
    <source>
        <dbReference type="ARBA" id="ARBA00004151"/>
    </source>
</evidence>
<evidence type="ECO:0000256" key="2">
    <source>
        <dbReference type="ARBA" id="ARBA00004158"/>
    </source>
</evidence>
<name>A0A026W3G8_OOCBI</name>
<comment type="similarity">
    <text evidence="5">Belongs to the LAMP family.</text>
</comment>
<comment type="function">
    <text evidence="16">Plays a role in short-term synaptic plasticity in a subset of GABAergic neurons in the brain.</text>
</comment>
<keyword evidence="8" id="KW-0967">Endosome</keyword>
<evidence type="ECO:0000256" key="3">
    <source>
        <dbReference type="ARBA" id="ARBA00004172"/>
    </source>
</evidence>
<accession>A0A026W3G8</accession>
<keyword evidence="22" id="KW-1185">Reference proteome</keyword>
<dbReference type="AlphaFoldDB" id="A0A026W3G8"/>
<evidence type="ECO:0000256" key="15">
    <source>
        <dbReference type="ARBA" id="ARBA00029428"/>
    </source>
</evidence>
<dbReference type="Proteomes" id="UP000053097">
    <property type="component" value="Unassembled WGS sequence"/>
</dbReference>
<dbReference type="PANTHER" id="PTHR11506:SF35">
    <property type="entry name" value="LYSOSOME-ASSOCIATED MEMBRANE GLYCOPROTEIN 5"/>
    <property type="match status" value="1"/>
</dbReference>
<dbReference type="GO" id="GO:0031902">
    <property type="term" value="C:late endosome membrane"/>
    <property type="evidence" value="ECO:0007669"/>
    <property type="project" value="TreeGrafter"/>
</dbReference>
<evidence type="ECO:0000256" key="6">
    <source>
        <dbReference type="ARBA" id="ARBA00022692"/>
    </source>
</evidence>
<evidence type="ECO:0000256" key="11">
    <source>
        <dbReference type="ARBA" id="ARBA00023136"/>
    </source>
</evidence>
<organism evidence="21 22">
    <name type="scientific">Ooceraea biroi</name>
    <name type="common">Clonal raider ant</name>
    <name type="synonym">Cerapachys biroi</name>
    <dbReference type="NCBI Taxonomy" id="2015173"/>
    <lineage>
        <taxon>Eukaryota</taxon>
        <taxon>Metazoa</taxon>
        <taxon>Ecdysozoa</taxon>
        <taxon>Arthropoda</taxon>
        <taxon>Hexapoda</taxon>
        <taxon>Insecta</taxon>
        <taxon>Pterygota</taxon>
        <taxon>Neoptera</taxon>
        <taxon>Endopterygota</taxon>
        <taxon>Hymenoptera</taxon>
        <taxon>Apocrita</taxon>
        <taxon>Aculeata</taxon>
        <taxon>Formicoidea</taxon>
        <taxon>Formicidae</taxon>
        <taxon>Dorylinae</taxon>
        <taxon>Ooceraea</taxon>
    </lineage>
</organism>
<evidence type="ECO:0000256" key="9">
    <source>
        <dbReference type="ARBA" id="ARBA00022989"/>
    </source>
</evidence>
<evidence type="ECO:0000256" key="19">
    <source>
        <dbReference type="ARBA" id="ARBA00076257"/>
    </source>
</evidence>
<keyword evidence="6" id="KW-0812">Transmembrane</keyword>
<evidence type="ECO:0000313" key="22">
    <source>
        <dbReference type="Proteomes" id="UP000053097"/>
    </source>
</evidence>
<evidence type="ECO:0000256" key="17">
    <source>
        <dbReference type="ARBA" id="ARBA00060492"/>
    </source>
</evidence>
<reference evidence="21 22" key="1">
    <citation type="journal article" date="2014" name="Curr. Biol.">
        <title>The genome of the clonal raider ant Cerapachys biroi.</title>
        <authorList>
            <person name="Oxley P.R."/>
            <person name="Ji L."/>
            <person name="Fetter-Pruneda I."/>
            <person name="McKenzie S.K."/>
            <person name="Li C."/>
            <person name="Hu H."/>
            <person name="Zhang G."/>
            <person name="Kronauer D.J."/>
        </authorList>
    </citation>
    <scope>NUCLEOTIDE SEQUENCE [LARGE SCALE GENOMIC DNA]</scope>
</reference>
<evidence type="ECO:0000256" key="10">
    <source>
        <dbReference type="ARBA" id="ARBA00023018"/>
    </source>
</evidence>
<gene>
    <name evidence="21" type="ORF">X777_10966</name>
</gene>
<protein>
    <recommendedName>
        <fullName evidence="18">Lysosome-associated membrane glycoprotein 5</fullName>
    </recommendedName>
    <alternativeName>
        <fullName evidence="19">Lysosome-associated membrane protein 5</fullName>
    </alternativeName>
</protein>
<dbReference type="OrthoDB" id="7555426at2759"/>
<evidence type="ECO:0000256" key="18">
    <source>
        <dbReference type="ARBA" id="ARBA00074379"/>
    </source>
</evidence>
<evidence type="ECO:0000256" key="5">
    <source>
        <dbReference type="ARBA" id="ARBA00009644"/>
    </source>
</evidence>
<evidence type="ECO:0000259" key="20">
    <source>
        <dbReference type="Pfam" id="PF01299"/>
    </source>
</evidence>
<feature type="domain" description="Lysosome-associated membrane glycoprotein 2-like luminal" evidence="20">
    <location>
        <begin position="21"/>
        <end position="179"/>
    </location>
</feature>
<dbReference type="InterPro" id="IPR002000">
    <property type="entry name" value="Lysosome-assoc_membr_glycop"/>
</dbReference>
<comment type="subcellular location">
    <subcellularLocation>
        <location evidence="4">Cell projection</location>
        <location evidence="4">Dendrite</location>
    </subcellularLocation>
    <subcellularLocation>
        <location evidence="17">Cell projection</location>
        <location evidence="17">Growth cone membrane</location>
        <topology evidence="17">Single-pass type I membrane protein</topology>
    </subcellularLocation>
    <subcellularLocation>
        <location evidence="15">Cytoplasmic vesicle</location>
        <location evidence="15">Secretory vesicle</location>
        <location evidence="15">Synaptic vesicle membrane</location>
        <topology evidence="15">Single-pass type I membrane protein</topology>
    </subcellularLocation>
    <subcellularLocation>
        <location evidence="2">Early endosome membrane</location>
        <topology evidence="2">Single-pass type I membrane protein</topology>
    </subcellularLocation>
    <subcellularLocation>
        <location evidence="1">Endoplasmic reticulum-Golgi intermediate compartment membrane</location>
        <topology evidence="1">Single-pass type I membrane protein</topology>
    </subcellularLocation>
    <subcellularLocation>
        <location evidence="3">Recycling endosome</location>
    </subcellularLocation>
</comment>
<evidence type="ECO:0000256" key="14">
    <source>
        <dbReference type="ARBA" id="ARBA00023329"/>
    </source>
</evidence>
<dbReference type="GO" id="GO:0005765">
    <property type="term" value="C:lysosomal membrane"/>
    <property type="evidence" value="ECO:0007669"/>
    <property type="project" value="TreeGrafter"/>
</dbReference>
<dbReference type="Gene3D" id="2.40.160.110">
    <property type="match status" value="1"/>
</dbReference>
<dbReference type="EMBL" id="KK107453">
    <property type="protein sequence ID" value="EZA50615.1"/>
    <property type="molecule type" value="Genomic_DNA"/>
</dbReference>
<evidence type="ECO:0000256" key="12">
    <source>
        <dbReference type="ARBA" id="ARBA00023180"/>
    </source>
</evidence>
<evidence type="ECO:0000313" key="21">
    <source>
        <dbReference type="EMBL" id="EZA50615.1"/>
    </source>
</evidence>
<keyword evidence="12" id="KW-0325">Glycoprotein</keyword>
<dbReference type="Pfam" id="PF01299">
    <property type="entry name" value="Lamp2-like_luminal"/>
    <property type="match status" value="1"/>
</dbReference>
<evidence type="ECO:0000256" key="13">
    <source>
        <dbReference type="ARBA" id="ARBA00023273"/>
    </source>
</evidence>
<evidence type="ECO:0000256" key="4">
    <source>
        <dbReference type="ARBA" id="ARBA00004279"/>
    </source>
</evidence>
<keyword evidence="13" id="KW-0966">Cell projection</keyword>
<proteinExistence type="inferred from homology"/>
<sequence>MTTAIDEDTRDCIEFAVINFNYIVRHATTNVACILINMKMWINLQYTMEDSQIGKARLMVPTKVRTTGDCDEKRAKITLSWDEPTETRTDKNDDKENRISFHYAHNDVTFFLDSVFVDIHLDSNNFPRARQNRISGGGKDLQLFHAPVKDGIFVCTMDTVINIENQITAVTSDVRLIVFNNCSKSCWKTGKIL</sequence>
<evidence type="ECO:0000256" key="16">
    <source>
        <dbReference type="ARBA" id="ARBA00053950"/>
    </source>
</evidence>
<dbReference type="GO" id="GO:0072594">
    <property type="term" value="P:establishment of protein localization to organelle"/>
    <property type="evidence" value="ECO:0007669"/>
    <property type="project" value="TreeGrafter"/>
</dbReference>
<dbReference type="GO" id="GO:0005886">
    <property type="term" value="C:plasma membrane"/>
    <property type="evidence" value="ECO:0007669"/>
    <property type="project" value="UniProtKB-SubCell"/>
</dbReference>
<evidence type="ECO:0000256" key="7">
    <source>
        <dbReference type="ARBA" id="ARBA00022729"/>
    </source>
</evidence>
<keyword evidence="9" id="KW-1133">Transmembrane helix</keyword>
<keyword evidence="7" id="KW-0732">Signal</keyword>